<keyword evidence="2" id="KW-1185">Reference proteome</keyword>
<reference evidence="1 2" key="1">
    <citation type="journal article" date="2021" name="BMC Genomics">
        <title>Datura genome reveals duplications of psychoactive alkaloid biosynthetic genes and high mutation rate following tissue culture.</title>
        <authorList>
            <person name="Rajewski A."/>
            <person name="Carter-House D."/>
            <person name="Stajich J."/>
            <person name="Litt A."/>
        </authorList>
    </citation>
    <scope>NUCLEOTIDE SEQUENCE [LARGE SCALE GENOMIC DNA]</scope>
    <source>
        <strain evidence="1">AR-01</strain>
    </source>
</reference>
<dbReference type="Proteomes" id="UP000823775">
    <property type="component" value="Unassembled WGS sequence"/>
</dbReference>
<sequence length="132" mass="15205">MWFKISLSNCYAAVILSHLSLDMVKGSTGMHALVSNMFVLIIGNCYENGFLHLKNCYENTNLACSADFSILTTEFHVASLPYKPDFKVMPEGWDGITRDPDEVHYEILMKEDEELYQKLVQRMNLNKMKVMK</sequence>
<gene>
    <name evidence="1" type="ORF">HAX54_030797</name>
</gene>
<organism evidence="1 2">
    <name type="scientific">Datura stramonium</name>
    <name type="common">Jimsonweed</name>
    <name type="synonym">Common thornapple</name>
    <dbReference type="NCBI Taxonomy" id="4076"/>
    <lineage>
        <taxon>Eukaryota</taxon>
        <taxon>Viridiplantae</taxon>
        <taxon>Streptophyta</taxon>
        <taxon>Embryophyta</taxon>
        <taxon>Tracheophyta</taxon>
        <taxon>Spermatophyta</taxon>
        <taxon>Magnoliopsida</taxon>
        <taxon>eudicotyledons</taxon>
        <taxon>Gunneridae</taxon>
        <taxon>Pentapetalae</taxon>
        <taxon>asterids</taxon>
        <taxon>lamiids</taxon>
        <taxon>Solanales</taxon>
        <taxon>Solanaceae</taxon>
        <taxon>Solanoideae</taxon>
        <taxon>Datureae</taxon>
        <taxon>Datura</taxon>
    </lineage>
</organism>
<evidence type="ECO:0000313" key="1">
    <source>
        <dbReference type="EMBL" id="MCD7456182.1"/>
    </source>
</evidence>
<protein>
    <submittedName>
        <fullName evidence="1">Uncharacterized protein</fullName>
    </submittedName>
</protein>
<dbReference type="EMBL" id="JACEIK010000387">
    <property type="protein sequence ID" value="MCD7456182.1"/>
    <property type="molecule type" value="Genomic_DNA"/>
</dbReference>
<dbReference type="PANTHER" id="PTHR35476">
    <property type="entry name" value="MUCIN-LIKE PROTEIN"/>
    <property type="match status" value="1"/>
</dbReference>
<evidence type="ECO:0000313" key="2">
    <source>
        <dbReference type="Proteomes" id="UP000823775"/>
    </source>
</evidence>
<dbReference type="InterPro" id="IPR052851">
    <property type="entry name" value="GCD1_mitochondrial"/>
</dbReference>
<comment type="caution">
    <text evidence="1">The sequence shown here is derived from an EMBL/GenBank/DDBJ whole genome shotgun (WGS) entry which is preliminary data.</text>
</comment>
<name>A0ABS8SBP0_DATST</name>
<accession>A0ABS8SBP0</accession>
<dbReference type="PANTHER" id="PTHR35476:SF3">
    <property type="entry name" value="SMALL RIBOSOMAL SUBUNIT PROTEIN MS75"/>
    <property type="match status" value="1"/>
</dbReference>
<proteinExistence type="predicted"/>